<evidence type="ECO:0000256" key="1">
    <source>
        <dbReference type="SAM" id="MobiDB-lite"/>
    </source>
</evidence>
<evidence type="ECO:0000313" key="3">
    <source>
        <dbReference type="Proteomes" id="UP000799539"/>
    </source>
</evidence>
<keyword evidence="3" id="KW-1185">Reference proteome</keyword>
<proteinExistence type="predicted"/>
<protein>
    <submittedName>
        <fullName evidence="2">Uncharacterized protein</fullName>
    </submittedName>
</protein>
<sequence>MATYELTVHQLLARLALEEKSHYSQQRRHQQAGASSKPQASTPARKDSMDLVVVGSHPKERNFQRTISVSSSSTSSETSAGHDWNETEIDFTEYFAPSIGMERR</sequence>
<dbReference type="Proteomes" id="UP000799539">
    <property type="component" value="Unassembled WGS sequence"/>
</dbReference>
<feature type="compositionally biased region" description="Low complexity" evidence="1">
    <location>
        <begin position="66"/>
        <end position="79"/>
    </location>
</feature>
<feature type="compositionally biased region" description="Polar residues" evidence="1">
    <location>
        <begin position="32"/>
        <end position="42"/>
    </location>
</feature>
<name>A0A6A6F423_9PEZI</name>
<accession>A0A6A6F423</accession>
<feature type="region of interest" description="Disordered" evidence="1">
    <location>
        <begin position="20"/>
        <end position="87"/>
    </location>
</feature>
<evidence type="ECO:0000313" key="2">
    <source>
        <dbReference type="EMBL" id="KAF2208542.1"/>
    </source>
</evidence>
<dbReference type="EMBL" id="ML992693">
    <property type="protein sequence ID" value="KAF2208542.1"/>
    <property type="molecule type" value="Genomic_DNA"/>
</dbReference>
<organism evidence="2 3">
    <name type="scientific">Cercospora zeae-maydis SCOH1-5</name>
    <dbReference type="NCBI Taxonomy" id="717836"/>
    <lineage>
        <taxon>Eukaryota</taxon>
        <taxon>Fungi</taxon>
        <taxon>Dikarya</taxon>
        <taxon>Ascomycota</taxon>
        <taxon>Pezizomycotina</taxon>
        <taxon>Dothideomycetes</taxon>
        <taxon>Dothideomycetidae</taxon>
        <taxon>Mycosphaerellales</taxon>
        <taxon>Mycosphaerellaceae</taxon>
        <taxon>Cercospora</taxon>
    </lineage>
</organism>
<gene>
    <name evidence="2" type="ORF">CERZMDRAFT_101291</name>
</gene>
<dbReference type="AlphaFoldDB" id="A0A6A6F423"/>
<reference evidence="2" key="1">
    <citation type="journal article" date="2020" name="Stud. Mycol.">
        <title>101 Dothideomycetes genomes: a test case for predicting lifestyles and emergence of pathogens.</title>
        <authorList>
            <person name="Haridas S."/>
            <person name="Albert R."/>
            <person name="Binder M."/>
            <person name="Bloem J."/>
            <person name="Labutti K."/>
            <person name="Salamov A."/>
            <person name="Andreopoulos B."/>
            <person name="Baker S."/>
            <person name="Barry K."/>
            <person name="Bills G."/>
            <person name="Bluhm B."/>
            <person name="Cannon C."/>
            <person name="Castanera R."/>
            <person name="Culley D."/>
            <person name="Daum C."/>
            <person name="Ezra D."/>
            <person name="Gonzalez J."/>
            <person name="Henrissat B."/>
            <person name="Kuo A."/>
            <person name="Liang C."/>
            <person name="Lipzen A."/>
            <person name="Lutzoni F."/>
            <person name="Magnuson J."/>
            <person name="Mondo S."/>
            <person name="Nolan M."/>
            <person name="Ohm R."/>
            <person name="Pangilinan J."/>
            <person name="Park H.-J."/>
            <person name="Ramirez L."/>
            <person name="Alfaro M."/>
            <person name="Sun H."/>
            <person name="Tritt A."/>
            <person name="Yoshinaga Y."/>
            <person name="Zwiers L.-H."/>
            <person name="Turgeon B."/>
            <person name="Goodwin S."/>
            <person name="Spatafora J."/>
            <person name="Crous P."/>
            <person name="Grigoriev I."/>
        </authorList>
    </citation>
    <scope>NUCLEOTIDE SEQUENCE</scope>
    <source>
        <strain evidence="2">SCOH1-5</strain>
    </source>
</reference>